<dbReference type="NCBIfam" id="TIGR01557">
    <property type="entry name" value="myb_SHAQKYF"/>
    <property type="match status" value="1"/>
</dbReference>
<accession>A0A2K3LW19</accession>
<feature type="region of interest" description="Disordered" evidence="6">
    <location>
        <begin position="121"/>
        <end position="149"/>
    </location>
</feature>
<dbReference type="SUPFAM" id="SSF46689">
    <property type="entry name" value="Homeodomain-like"/>
    <property type="match status" value="1"/>
</dbReference>
<dbReference type="CDD" id="cd00167">
    <property type="entry name" value="SANT"/>
    <property type="match status" value="1"/>
</dbReference>
<dbReference type="InterPro" id="IPR009057">
    <property type="entry name" value="Homeodomain-like_sf"/>
</dbReference>
<keyword evidence="5" id="KW-0539">Nucleus</keyword>
<dbReference type="InterPro" id="IPR017930">
    <property type="entry name" value="Myb_dom"/>
</dbReference>
<dbReference type="AlphaFoldDB" id="A0A2K3LW19"/>
<dbReference type="GO" id="GO:0003677">
    <property type="term" value="F:DNA binding"/>
    <property type="evidence" value="ECO:0007669"/>
    <property type="project" value="UniProtKB-KW"/>
</dbReference>
<evidence type="ECO:0000259" key="7">
    <source>
        <dbReference type="PROSITE" id="PS50090"/>
    </source>
</evidence>
<dbReference type="PANTHER" id="PTHR44191:SF64">
    <property type="entry name" value="TRANSCRIPTION FACTOR MYB1R1"/>
    <property type="match status" value="1"/>
</dbReference>
<reference evidence="9 10" key="2">
    <citation type="journal article" date="2017" name="Front. Plant Sci.">
        <title>Gene Classification and Mining of Molecular Markers Useful in Red Clover (Trifolium pratense) Breeding.</title>
        <authorList>
            <person name="Istvanek J."/>
            <person name="Dluhosova J."/>
            <person name="Dluhos P."/>
            <person name="Patkova L."/>
            <person name="Nedelnik J."/>
            <person name="Repkova J."/>
        </authorList>
    </citation>
    <scope>NUCLEOTIDE SEQUENCE [LARGE SCALE GENOMIC DNA]</scope>
    <source>
        <strain evidence="10">cv. Tatra</strain>
        <tissue evidence="9">Young leaves</tissue>
    </source>
</reference>
<feature type="domain" description="Myb-like" evidence="7">
    <location>
        <begin position="82"/>
        <end position="134"/>
    </location>
</feature>
<dbReference type="STRING" id="57577.A0A2K3LW19"/>
<dbReference type="GO" id="GO:0009739">
    <property type="term" value="P:response to gibberellin"/>
    <property type="evidence" value="ECO:0007669"/>
    <property type="project" value="TreeGrafter"/>
</dbReference>
<evidence type="ECO:0000313" key="10">
    <source>
        <dbReference type="Proteomes" id="UP000236291"/>
    </source>
</evidence>
<organism evidence="9 10">
    <name type="scientific">Trifolium pratense</name>
    <name type="common">Red clover</name>
    <dbReference type="NCBI Taxonomy" id="57577"/>
    <lineage>
        <taxon>Eukaryota</taxon>
        <taxon>Viridiplantae</taxon>
        <taxon>Streptophyta</taxon>
        <taxon>Embryophyta</taxon>
        <taxon>Tracheophyta</taxon>
        <taxon>Spermatophyta</taxon>
        <taxon>Magnoliopsida</taxon>
        <taxon>eudicotyledons</taxon>
        <taxon>Gunneridae</taxon>
        <taxon>Pentapetalae</taxon>
        <taxon>rosids</taxon>
        <taxon>fabids</taxon>
        <taxon>Fabales</taxon>
        <taxon>Fabaceae</taxon>
        <taxon>Papilionoideae</taxon>
        <taxon>50 kb inversion clade</taxon>
        <taxon>NPAAA clade</taxon>
        <taxon>Hologalegina</taxon>
        <taxon>IRL clade</taxon>
        <taxon>Trifolieae</taxon>
        <taxon>Trifolium</taxon>
    </lineage>
</organism>
<dbReference type="PROSITE" id="PS51294">
    <property type="entry name" value="HTH_MYB"/>
    <property type="match status" value="1"/>
</dbReference>
<dbReference type="InterPro" id="IPR001005">
    <property type="entry name" value="SANT/Myb"/>
</dbReference>
<evidence type="ECO:0000259" key="8">
    <source>
        <dbReference type="PROSITE" id="PS51294"/>
    </source>
</evidence>
<dbReference type="PROSITE" id="PS50090">
    <property type="entry name" value="MYB_LIKE"/>
    <property type="match status" value="1"/>
</dbReference>
<dbReference type="Gene3D" id="1.10.10.60">
    <property type="entry name" value="Homeodomain-like"/>
    <property type="match status" value="1"/>
</dbReference>
<keyword evidence="4" id="KW-0804">Transcription</keyword>
<dbReference type="GO" id="GO:0009723">
    <property type="term" value="P:response to ethylene"/>
    <property type="evidence" value="ECO:0007669"/>
    <property type="project" value="TreeGrafter"/>
</dbReference>
<dbReference type="SMART" id="SM00717">
    <property type="entry name" value="SANT"/>
    <property type="match status" value="1"/>
</dbReference>
<dbReference type="Pfam" id="PF00249">
    <property type="entry name" value="Myb_DNA-binding"/>
    <property type="match status" value="1"/>
</dbReference>
<protein>
    <submittedName>
        <fullName evidence="9">Transcription factor MYB 1R1-like protein</fullName>
    </submittedName>
</protein>
<name>A0A2K3LW19_TRIPR</name>
<dbReference type="InterPro" id="IPR052245">
    <property type="entry name" value="Plant_Stress_Dev_TF"/>
</dbReference>
<evidence type="ECO:0000256" key="4">
    <source>
        <dbReference type="ARBA" id="ARBA00023163"/>
    </source>
</evidence>
<evidence type="ECO:0000256" key="5">
    <source>
        <dbReference type="ARBA" id="ARBA00023242"/>
    </source>
</evidence>
<proteinExistence type="predicted"/>
<comment type="caution">
    <text evidence="9">The sequence shown here is derived from an EMBL/GenBank/DDBJ whole genome shotgun (WGS) entry which is preliminary data.</text>
</comment>
<feature type="region of interest" description="Disordered" evidence="6">
    <location>
        <begin position="38"/>
        <end position="66"/>
    </location>
</feature>
<comment type="subcellular location">
    <subcellularLocation>
        <location evidence="1">Nucleus</location>
    </subcellularLocation>
</comment>
<evidence type="ECO:0000256" key="1">
    <source>
        <dbReference type="ARBA" id="ARBA00004123"/>
    </source>
</evidence>
<dbReference type="EMBL" id="ASHM01042600">
    <property type="protein sequence ID" value="PNX82725.1"/>
    <property type="molecule type" value="Genomic_DNA"/>
</dbReference>
<keyword evidence="3" id="KW-0238">DNA-binding</keyword>
<feature type="domain" description="HTH myb-type" evidence="8">
    <location>
        <begin position="88"/>
        <end position="138"/>
    </location>
</feature>
<evidence type="ECO:0000256" key="6">
    <source>
        <dbReference type="SAM" id="MobiDB-lite"/>
    </source>
</evidence>
<dbReference type="InterPro" id="IPR006447">
    <property type="entry name" value="Myb_dom_plants"/>
</dbReference>
<evidence type="ECO:0000313" key="9">
    <source>
        <dbReference type="EMBL" id="PNX82725.1"/>
    </source>
</evidence>
<feature type="compositionally biased region" description="Basic residues" evidence="6">
    <location>
        <begin position="130"/>
        <end position="147"/>
    </location>
</feature>
<dbReference type="Proteomes" id="UP000236291">
    <property type="component" value="Unassembled WGS sequence"/>
</dbReference>
<reference evidence="9 10" key="1">
    <citation type="journal article" date="2014" name="Am. J. Bot.">
        <title>Genome assembly and annotation for red clover (Trifolium pratense; Fabaceae).</title>
        <authorList>
            <person name="Istvanek J."/>
            <person name="Jaros M."/>
            <person name="Krenek A."/>
            <person name="Repkova J."/>
        </authorList>
    </citation>
    <scope>NUCLEOTIDE SEQUENCE [LARGE SCALE GENOMIC DNA]</scope>
    <source>
        <strain evidence="10">cv. Tatra</strain>
        <tissue evidence="9">Young leaves</tissue>
    </source>
</reference>
<sequence>MSMSRTCSQCGHISQTCNDGGEHSIMLFGVKITVATNNNNNNNGDNNLYQNQQPTPQVSSSSDASTVSDNIAVHASTRSRKCKQFNEGVWTEEEHEMFLKGLKHIGKGKWTEISRRYVKTRTPTQVASHAQKHSLHRSNPNRRRNRKSSVFDLTTDTEVESSTIMEDEQIQQETVVPLPPPTPIAYPSTQSCSSPANSPLPIVLGQVALPVWPLSWVNFDDKVFFFR</sequence>
<evidence type="ECO:0000256" key="3">
    <source>
        <dbReference type="ARBA" id="ARBA00023125"/>
    </source>
</evidence>
<dbReference type="GO" id="GO:0005634">
    <property type="term" value="C:nucleus"/>
    <property type="evidence" value="ECO:0007669"/>
    <property type="project" value="UniProtKB-SubCell"/>
</dbReference>
<evidence type="ECO:0000256" key="2">
    <source>
        <dbReference type="ARBA" id="ARBA00023015"/>
    </source>
</evidence>
<dbReference type="PANTHER" id="PTHR44191">
    <property type="entry name" value="TRANSCRIPTION FACTOR KUA1"/>
    <property type="match status" value="1"/>
</dbReference>
<keyword evidence="2" id="KW-0805">Transcription regulation</keyword>
<dbReference type="GO" id="GO:0006355">
    <property type="term" value="P:regulation of DNA-templated transcription"/>
    <property type="evidence" value="ECO:0007669"/>
    <property type="project" value="UniProtKB-ARBA"/>
</dbReference>
<gene>
    <name evidence="9" type="ORF">L195_g038758</name>
</gene>